<feature type="transmembrane region" description="Helical" evidence="7">
    <location>
        <begin position="37"/>
        <end position="58"/>
    </location>
</feature>
<gene>
    <name evidence="9" type="ORF">GCM10023321_27630</name>
</gene>
<accession>A0ABP9Q092</accession>
<keyword evidence="6 7" id="KW-0472">Membrane</keyword>
<feature type="transmembrane region" description="Helical" evidence="7">
    <location>
        <begin position="110"/>
        <end position="131"/>
    </location>
</feature>
<dbReference type="PANTHER" id="PTHR40074:SF2">
    <property type="entry name" value="O-ACETYLTRANSFERASE WECH"/>
    <property type="match status" value="1"/>
</dbReference>
<feature type="transmembrane region" description="Helical" evidence="7">
    <location>
        <begin position="224"/>
        <end position="243"/>
    </location>
</feature>
<evidence type="ECO:0000256" key="4">
    <source>
        <dbReference type="ARBA" id="ARBA00022692"/>
    </source>
</evidence>
<feature type="transmembrane region" description="Helical" evidence="7">
    <location>
        <begin position="293"/>
        <end position="310"/>
    </location>
</feature>
<reference evidence="10" key="1">
    <citation type="journal article" date="2019" name="Int. J. Syst. Evol. Microbiol.">
        <title>The Global Catalogue of Microorganisms (GCM) 10K type strain sequencing project: providing services to taxonomists for standard genome sequencing and annotation.</title>
        <authorList>
            <consortium name="The Broad Institute Genomics Platform"/>
            <consortium name="The Broad Institute Genome Sequencing Center for Infectious Disease"/>
            <person name="Wu L."/>
            <person name="Ma J."/>
        </authorList>
    </citation>
    <scope>NUCLEOTIDE SEQUENCE [LARGE SCALE GENOMIC DNA]</scope>
    <source>
        <strain evidence="10">JCM 18303</strain>
    </source>
</reference>
<organism evidence="9 10">
    <name type="scientific">Pseudonocardia eucalypti</name>
    <dbReference type="NCBI Taxonomy" id="648755"/>
    <lineage>
        <taxon>Bacteria</taxon>
        <taxon>Bacillati</taxon>
        <taxon>Actinomycetota</taxon>
        <taxon>Actinomycetes</taxon>
        <taxon>Pseudonocardiales</taxon>
        <taxon>Pseudonocardiaceae</taxon>
        <taxon>Pseudonocardia</taxon>
    </lineage>
</organism>
<evidence type="ECO:0000256" key="5">
    <source>
        <dbReference type="ARBA" id="ARBA00022989"/>
    </source>
</evidence>
<evidence type="ECO:0000313" key="9">
    <source>
        <dbReference type="EMBL" id="GAA5155016.1"/>
    </source>
</evidence>
<evidence type="ECO:0000256" key="6">
    <source>
        <dbReference type="ARBA" id="ARBA00023136"/>
    </source>
</evidence>
<feature type="transmembrane region" description="Helical" evidence="7">
    <location>
        <begin position="160"/>
        <end position="182"/>
    </location>
</feature>
<keyword evidence="9" id="KW-0808">Transferase</keyword>
<evidence type="ECO:0000256" key="2">
    <source>
        <dbReference type="ARBA" id="ARBA00007400"/>
    </source>
</evidence>
<feature type="transmembrane region" description="Helical" evidence="7">
    <location>
        <begin position="356"/>
        <end position="378"/>
    </location>
</feature>
<feature type="domain" description="Acyltransferase 3" evidence="8">
    <location>
        <begin position="34"/>
        <end position="379"/>
    </location>
</feature>
<feature type="transmembrane region" description="Helical" evidence="7">
    <location>
        <begin position="408"/>
        <end position="427"/>
    </location>
</feature>
<keyword evidence="4 7" id="KW-0812">Transmembrane</keyword>
<evidence type="ECO:0000313" key="10">
    <source>
        <dbReference type="Proteomes" id="UP001428817"/>
    </source>
</evidence>
<sequence>MSVGLPERSGDTLERVPAPGIARASWSASQRMDQIDALRVLSCLSVIAVHAIGAPYPIDSVGLGQASLVLHYSREIFFFVSALVLVRTYFPRIGPDGRLPDEGAFRRRRFRLVGVPYLWWTTIYFAVSIYHTRATEPFGPLLDDLPLRWLYLVVTGNGSYHMYFLLVTLQFAAVFPGFLWLLRRTAGRHGWLLLGSGLLQLATLAAYHWWLLPDNGWRGLLGDASLLCYQFWLVLGGVAALHLSRWHAVLMRWRVLVILMVPVMTAGLLWTYWAQLPSRGALGASSPLQPLMVVWSLYALAVLYLVAVWLMRSGAPAVRAAFSYGAQLSFGVYLAHPLVLDLVLSVGRRLNAVPPAATTSVALFLLTVLGTVALCAVLHRTRFSAQLMGRNRRRPGDPPRLSGRTSRMVALSAAVLAASVPAMLMMGSGKREMVITDVPSPPAALQTLRPPLPRV</sequence>
<feature type="transmembrane region" description="Helical" evidence="7">
    <location>
        <begin position="191"/>
        <end position="212"/>
    </location>
</feature>
<evidence type="ECO:0000256" key="7">
    <source>
        <dbReference type="SAM" id="Phobius"/>
    </source>
</evidence>
<proteinExistence type="inferred from homology"/>
<protein>
    <submittedName>
        <fullName evidence="9">Acyltransferase</fullName>
    </submittedName>
</protein>
<keyword evidence="9" id="KW-0012">Acyltransferase</keyword>
<dbReference type="InterPro" id="IPR002656">
    <property type="entry name" value="Acyl_transf_3_dom"/>
</dbReference>
<evidence type="ECO:0000259" key="8">
    <source>
        <dbReference type="Pfam" id="PF01757"/>
    </source>
</evidence>
<keyword evidence="3" id="KW-1003">Cell membrane</keyword>
<evidence type="ECO:0000256" key="3">
    <source>
        <dbReference type="ARBA" id="ARBA00022475"/>
    </source>
</evidence>
<dbReference type="Pfam" id="PF01757">
    <property type="entry name" value="Acyl_transf_3"/>
    <property type="match status" value="1"/>
</dbReference>
<feature type="transmembrane region" description="Helical" evidence="7">
    <location>
        <begin position="255"/>
        <end position="273"/>
    </location>
</feature>
<comment type="caution">
    <text evidence="9">The sequence shown here is derived from an EMBL/GenBank/DDBJ whole genome shotgun (WGS) entry which is preliminary data.</text>
</comment>
<name>A0ABP9Q092_9PSEU</name>
<dbReference type="Proteomes" id="UP001428817">
    <property type="component" value="Unassembled WGS sequence"/>
</dbReference>
<feature type="transmembrane region" description="Helical" evidence="7">
    <location>
        <begin position="70"/>
        <end position="90"/>
    </location>
</feature>
<feature type="transmembrane region" description="Helical" evidence="7">
    <location>
        <begin position="317"/>
        <end position="336"/>
    </location>
</feature>
<dbReference type="PANTHER" id="PTHR40074">
    <property type="entry name" value="O-ACETYLTRANSFERASE WECH"/>
    <property type="match status" value="1"/>
</dbReference>
<comment type="similarity">
    <text evidence="2">Belongs to the acyltransferase 3 family.</text>
</comment>
<dbReference type="EMBL" id="BAABJP010000010">
    <property type="protein sequence ID" value="GAA5155016.1"/>
    <property type="molecule type" value="Genomic_DNA"/>
</dbReference>
<keyword evidence="10" id="KW-1185">Reference proteome</keyword>
<comment type="subcellular location">
    <subcellularLocation>
        <location evidence="1">Cell membrane</location>
        <topology evidence="1">Multi-pass membrane protein</topology>
    </subcellularLocation>
</comment>
<dbReference type="GO" id="GO:0016746">
    <property type="term" value="F:acyltransferase activity"/>
    <property type="evidence" value="ECO:0007669"/>
    <property type="project" value="UniProtKB-KW"/>
</dbReference>
<evidence type="ECO:0000256" key="1">
    <source>
        <dbReference type="ARBA" id="ARBA00004651"/>
    </source>
</evidence>
<keyword evidence="5 7" id="KW-1133">Transmembrane helix</keyword>